<keyword evidence="3" id="KW-1185">Reference proteome</keyword>
<dbReference type="Gene3D" id="3.40.50.300">
    <property type="entry name" value="P-loop containing nucleotide triphosphate hydrolases"/>
    <property type="match status" value="2"/>
</dbReference>
<dbReference type="AlphaFoldDB" id="A0A2T5IRU9"/>
<feature type="domain" description="Helicase ATP-binding" evidence="1">
    <location>
        <begin position="43"/>
        <end position="270"/>
    </location>
</feature>
<dbReference type="InterPro" id="IPR006935">
    <property type="entry name" value="Helicase/UvrB_N"/>
</dbReference>
<dbReference type="RefSeq" id="WP_107867115.1">
    <property type="nucleotide sequence ID" value="NZ_QAON01000042.1"/>
</dbReference>
<dbReference type="OrthoDB" id="9804145at2"/>
<organism evidence="2 3">
    <name type="scientific">Agitococcus lubricus</name>
    <dbReference type="NCBI Taxonomy" id="1077255"/>
    <lineage>
        <taxon>Bacteria</taxon>
        <taxon>Pseudomonadati</taxon>
        <taxon>Pseudomonadota</taxon>
        <taxon>Gammaproteobacteria</taxon>
        <taxon>Moraxellales</taxon>
        <taxon>Moraxellaceae</taxon>
        <taxon>Agitococcus</taxon>
    </lineage>
</organism>
<accession>A0A2T5IRU9</accession>
<dbReference type="GO" id="GO:0016787">
    <property type="term" value="F:hydrolase activity"/>
    <property type="evidence" value="ECO:0007669"/>
    <property type="project" value="InterPro"/>
</dbReference>
<evidence type="ECO:0000313" key="3">
    <source>
        <dbReference type="Proteomes" id="UP000244223"/>
    </source>
</evidence>
<dbReference type="Proteomes" id="UP000244223">
    <property type="component" value="Unassembled WGS sequence"/>
</dbReference>
<reference evidence="2 3" key="1">
    <citation type="submission" date="2018-04" db="EMBL/GenBank/DDBJ databases">
        <title>Genomic Encyclopedia of Archaeal and Bacterial Type Strains, Phase II (KMG-II): from individual species to whole genera.</title>
        <authorList>
            <person name="Goeker M."/>
        </authorList>
    </citation>
    <scope>NUCLEOTIDE SEQUENCE [LARGE SCALE GENOMIC DNA]</scope>
    <source>
        <strain evidence="2 3">DSM 5822</strain>
    </source>
</reference>
<dbReference type="PROSITE" id="PS51192">
    <property type="entry name" value="HELICASE_ATP_BIND_1"/>
    <property type="match status" value="1"/>
</dbReference>
<gene>
    <name evidence="2" type="ORF">C8N29_1423</name>
</gene>
<dbReference type="SMART" id="SM00487">
    <property type="entry name" value="DEXDc"/>
    <property type="match status" value="1"/>
</dbReference>
<dbReference type="GO" id="GO:0005524">
    <property type="term" value="F:ATP binding"/>
    <property type="evidence" value="ECO:0007669"/>
    <property type="project" value="InterPro"/>
</dbReference>
<dbReference type="SUPFAM" id="SSF52540">
    <property type="entry name" value="P-loop containing nucleoside triphosphate hydrolases"/>
    <property type="match status" value="2"/>
</dbReference>
<dbReference type="PANTHER" id="PTHR47396:SF1">
    <property type="entry name" value="ATP-DEPENDENT HELICASE IRC3-RELATED"/>
    <property type="match status" value="1"/>
</dbReference>
<comment type="caution">
    <text evidence="2">The sequence shown here is derived from an EMBL/GenBank/DDBJ whole genome shotgun (WGS) entry which is preliminary data.</text>
</comment>
<dbReference type="InterPro" id="IPR027417">
    <property type="entry name" value="P-loop_NTPase"/>
</dbReference>
<dbReference type="GO" id="GO:0003677">
    <property type="term" value="F:DNA binding"/>
    <property type="evidence" value="ECO:0007669"/>
    <property type="project" value="InterPro"/>
</dbReference>
<dbReference type="InterPro" id="IPR050742">
    <property type="entry name" value="Helicase_Restrict-Modif_Enz"/>
</dbReference>
<dbReference type="EMBL" id="QAON01000042">
    <property type="protein sequence ID" value="PTQ86530.1"/>
    <property type="molecule type" value="Genomic_DNA"/>
</dbReference>
<dbReference type="PANTHER" id="PTHR47396">
    <property type="entry name" value="TYPE I RESTRICTION ENZYME ECOKI R PROTEIN"/>
    <property type="match status" value="1"/>
</dbReference>
<sequence>MALTLKTYQAHALKALESFFIDCRVHGEKAAFERAVDYDVNYVDRLIGVPSVCLRVPTGGGKTLIAAHSIAIAANHYVNTNAPIVLWLVPSDMIRQQTLKALADVTHPYRQAVMQRYGDKIKVCDLDGLQTINPNDVGKSCLIIVTTSQAFNITKTEKRNVYAFFEELSPHFSVLTPQQEQGMECVTAETIKEQPHLTTSDIGRVKHSLANWFYLHRPIIVLDEAHKNRSKLSFETFARLNPACLVELTATPRDNNVLYSVSAAELKAADMIKLPVVLTEHPDGWQSCLRDALLQRQQLELDAQKDPSYIRPILLVQAQPKGGEATVDVVRAYLIQHESVLEEQIAVSTGTTKELNDINLFAPNCPIRVVITVEALKEGWDCSFAYVLASLQNMNSAVDVEQLLGRVLRMPYAQKRPVESLNKAYAHVIAESVAQAASQLKDRMVANMGFNKWEADLAIQKTLPVETPQGQGRANIVPELALALPHAPDTTHFSDEVKQAIQILPNTQGATLLIKKGTNEDTFKQIESFVVQSAPAKKQEQVQAAFNDARAERQAQHASENWNARFAPIPQLCLFLDGEWQVVEKEVIENAVDLDLLNYPLNLAFNIRETAHSFEIDMNMAGENVTYRQLWAEQLTFNEMPTNHTETDLVIWLDKQVRHTGLTQVQLRAYLVKLVSYLINERKFTLTALIRSQFQLRQAVRNEIDRLFELARKEVFQGDLFGKMTVAPEPQAWHQFEFKPGIYPVRKPYRGSYEFRKHFYQQIDDLREKTKDGKNAEEFLCAQVIDMHPRVKHWVRNIAQQRETSFWLPTAKDNFYPDFICELDDGSIAVIEYKGEPLATNDDSKEKDAIGQQWANNSQGKRIFLMARSKAEDGRDVYQQIHDALAKH</sequence>
<protein>
    <submittedName>
        <fullName evidence="2">Type III restriction enzyme</fullName>
    </submittedName>
</protein>
<evidence type="ECO:0000313" key="2">
    <source>
        <dbReference type="EMBL" id="PTQ86530.1"/>
    </source>
</evidence>
<name>A0A2T5IRU9_9GAMM</name>
<dbReference type="InterPro" id="IPR014001">
    <property type="entry name" value="Helicase_ATP-bd"/>
</dbReference>
<proteinExistence type="predicted"/>
<dbReference type="GO" id="GO:0005829">
    <property type="term" value="C:cytosol"/>
    <property type="evidence" value="ECO:0007669"/>
    <property type="project" value="TreeGrafter"/>
</dbReference>
<evidence type="ECO:0000259" key="1">
    <source>
        <dbReference type="PROSITE" id="PS51192"/>
    </source>
</evidence>
<dbReference type="Pfam" id="PF04851">
    <property type="entry name" value="ResIII"/>
    <property type="match status" value="1"/>
</dbReference>